<protein>
    <submittedName>
        <fullName evidence="3">ADP-ribose pyrophosphatase</fullName>
    </submittedName>
</protein>
<dbReference type="OrthoDB" id="542521at2"/>
<evidence type="ECO:0000313" key="3">
    <source>
        <dbReference type="EMBL" id="VVG73918.1"/>
    </source>
</evidence>
<sequence length="158" mass="16944">MTSGIDTTTTAPKPGHVGPVAATIGVVFKDGRVLLVRRRNEPDAGYWGFPGGKIDRGESITAAATREIFEETSVTAEAVKIFTAVDVLDKDKGGALRHHFVLIAVLCHWVAGEPVAGDDALEARWWDLDSLDEAGLVMSFGVMEVVREAYALSTSRSC</sequence>
<dbReference type="InterPro" id="IPR020476">
    <property type="entry name" value="Nudix_hydrolase"/>
</dbReference>
<dbReference type="EMBL" id="CABPSX010000014">
    <property type="protein sequence ID" value="VVG73918.1"/>
    <property type="molecule type" value="Genomic_DNA"/>
</dbReference>
<keyword evidence="1" id="KW-0378">Hydrolase</keyword>
<dbReference type="PROSITE" id="PS51462">
    <property type="entry name" value="NUDIX"/>
    <property type="match status" value="1"/>
</dbReference>
<evidence type="ECO:0000256" key="1">
    <source>
        <dbReference type="ARBA" id="ARBA00022801"/>
    </source>
</evidence>
<evidence type="ECO:0000259" key="2">
    <source>
        <dbReference type="PROSITE" id="PS51462"/>
    </source>
</evidence>
<dbReference type="GO" id="GO:0016787">
    <property type="term" value="F:hydrolase activity"/>
    <property type="evidence" value="ECO:0007669"/>
    <property type="project" value="UniProtKB-KW"/>
</dbReference>
<dbReference type="PANTHER" id="PTHR43736">
    <property type="entry name" value="ADP-RIBOSE PYROPHOSPHATASE"/>
    <property type="match status" value="1"/>
</dbReference>
<dbReference type="SUPFAM" id="SSF55811">
    <property type="entry name" value="Nudix"/>
    <property type="match status" value="1"/>
</dbReference>
<feature type="domain" description="Nudix hydrolase" evidence="2">
    <location>
        <begin position="18"/>
        <end position="150"/>
    </location>
</feature>
<evidence type="ECO:0000313" key="4">
    <source>
        <dbReference type="Proteomes" id="UP000364291"/>
    </source>
</evidence>
<dbReference type="GeneID" id="47016168"/>
<dbReference type="PRINTS" id="PR00502">
    <property type="entry name" value="NUDIXFAMILY"/>
</dbReference>
<dbReference type="Gene3D" id="3.90.79.10">
    <property type="entry name" value="Nucleoside Triphosphate Pyrophosphohydrolase"/>
    <property type="match status" value="1"/>
</dbReference>
<dbReference type="AlphaFoldDB" id="A0A0G4JH94"/>
<gene>
    <name evidence="3" type="ORF">PAP18089_04928</name>
</gene>
<dbReference type="CDD" id="cd04673">
    <property type="entry name" value="NUDIX_ADPRase"/>
    <property type="match status" value="1"/>
</dbReference>
<dbReference type="Proteomes" id="UP000364291">
    <property type="component" value="Unassembled WGS sequence"/>
</dbReference>
<dbReference type="InterPro" id="IPR015797">
    <property type="entry name" value="NUDIX_hydrolase-like_dom_sf"/>
</dbReference>
<accession>A0A0G4JH94</accession>
<reference evidence="3 4" key="1">
    <citation type="submission" date="2019-08" db="EMBL/GenBank/DDBJ databases">
        <authorList>
            <person name="Peeters C."/>
        </authorList>
    </citation>
    <scope>NUCLEOTIDE SEQUENCE [LARGE SCALE GENOMIC DNA]</scope>
    <source>
        <strain evidence="3 4">LMG 18089</strain>
    </source>
</reference>
<dbReference type="InterPro" id="IPR000086">
    <property type="entry name" value="NUDIX_hydrolase_dom"/>
</dbReference>
<proteinExistence type="predicted"/>
<organism evidence="3 4">
    <name type="scientific">Pandoraea apista</name>
    <dbReference type="NCBI Taxonomy" id="93218"/>
    <lineage>
        <taxon>Bacteria</taxon>
        <taxon>Pseudomonadati</taxon>
        <taxon>Pseudomonadota</taxon>
        <taxon>Betaproteobacteria</taxon>
        <taxon>Burkholderiales</taxon>
        <taxon>Burkholderiaceae</taxon>
        <taxon>Pandoraea</taxon>
    </lineage>
</organism>
<name>A0A0G4JH94_9BURK</name>
<dbReference type="Pfam" id="PF00293">
    <property type="entry name" value="NUDIX"/>
    <property type="match status" value="1"/>
</dbReference>
<dbReference type="RefSeq" id="WP_048628844.1">
    <property type="nucleotide sequence ID" value="NZ_CABPSX010000014.1"/>
</dbReference>
<dbReference type="PANTHER" id="PTHR43736:SF1">
    <property type="entry name" value="DIHYDRONEOPTERIN TRIPHOSPHATE DIPHOSPHATASE"/>
    <property type="match status" value="1"/>
</dbReference>